<proteinExistence type="inferred from homology"/>
<organism evidence="15 16">
    <name type="scientific">Tepidiphilus thermophilus</name>
    <dbReference type="NCBI Taxonomy" id="876478"/>
    <lineage>
        <taxon>Bacteria</taxon>
        <taxon>Pseudomonadati</taxon>
        <taxon>Pseudomonadota</taxon>
        <taxon>Hydrogenophilia</taxon>
        <taxon>Hydrogenophilales</taxon>
        <taxon>Hydrogenophilaceae</taxon>
        <taxon>Tepidiphilus</taxon>
    </lineage>
</organism>
<dbReference type="PROSITE" id="PS01321">
    <property type="entry name" value="RUVC"/>
    <property type="match status" value="1"/>
</dbReference>
<comment type="catalytic activity">
    <reaction evidence="12 13">
        <text>Endonucleolytic cleavage at a junction such as a reciprocal single-stranded crossover between two homologous DNA duplexes (Holliday junction).</text>
        <dbReference type="EC" id="3.1.21.10"/>
    </reaction>
</comment>
<keyword evidence="3 13" id="KW-0540">Nuclease</keyword>
<dbReference type="EC" id="3.1.21.10" evidence="13 14"/>
<dbReference type="GO" id="GO:0048476">
    <property type="term" value="C:Holliday junction resolvase complex"/>
    <property type="evidence" value="ECO:0007669"/>
    <property type="project" value="UniProtKB-UniRule"/>
</dbReference>
<dbReference type="HAMAP" id="MF_00034">
    <property type="entry name" value="RuvC"/>
    <property type="match status" value="1"/>
</dbReference>
<dbReference type="SUPFAM" id="SSF53098">
    <property type="entry name" value="Ribonuclease H-like"/>
    <property type="match status" value="1"/>
</dbReference>
<dbReference type="InterPro" id="IPR020563">
    <property type="entry name" value="X-over_junc_endoDNase_Mg_BS"/>
</dbReference>
<keyword evidence="9 13" id="KW-0238">DNA-binding</keyword>
<keyword evidence="8 13" id="KW-0460">Magnesium</keyword>
<evidence type="ECO:0000256" key="7">
    <source>
        <dbReference type="ARBA" id="ARBA00022801"/>
    </source>
</evidence>
<keyword evidence="7 13" id="KW-0378">Hydrolase</keyword>
<comment type="cofactor">
    <cofactor evidence="13">
        <name>Mg(2+)</name>
        <dbReference type="ChEBI" id="CHEBI:18420"/>
    </cofactor>
    <text evidence="13">Binds 2 Mg(2+) ion per subunit.</text>
</comment>
<evidence type="ECO:0000256" key="12">
    <source>
        <dbReference type="ARBA" id="ARBA00029354"/>
    </source>
</evidence>
<dbReference type="CDD" id="cd16962">
    <property type="entry name" value="RuvC"/>
    <property type="match status" value="1"/>
</dbReference>
<dbReference type="GO" id="GO:0006310">
    <property type="term" value="P:DNA recombination"/>
    <property type="evidence" value="ECO:0007669"/>
    <property type="project" value="UniProtKB-UniRule"/>
</dbReference>
<feature type="binding site" evidence="13">
    <location>
        <position position="69"/>
    </location>
    <ligand>
        <name>Mg(2+)</name>
        <dbReference type="ChEBI" id="CHEBI:18420"/>
        <label>2</label>
    </ligand>
</feature>
<dbReference type="GO" id="GO:0006281">
    <property type="term" value="P:DNA repair"/>
    <property type="evidence" value="ECO:0007669"/>
    <property type="project" value="UniProtKB-UniRule"/>
</dbReference>
<comment type="subcellular location">
    <subcellularLocation>
        <location evidence="13">Cytoplasm</location>
    </subcellularLocation>
</comment>
<evidence type="ECO:0000256" key="9">
    <source>
        <dbReference type="ARBA" id="ARBA00023125"/>
    </source>
</evidence>
<dbReference type="NCBIfam" id="TIGR00228">
    <property type="entry name" value="ruvC"/>
    <property type="match status" value="1"/>
</dbReference>
<keyword evidence="11 13" id="KW-0234">DNA repair</keyword>
<name>A0A0K6IU74_9PROT</name>
<dbReference type="PRINTS" id="PR00696">
    <property type="entry name" value="RSOLVASERUVC"/>
</dbReference>
<feature type="active site" evidence="13">
    <location>
        <position position="141"/>
    </location>
</feature>
<evidence type="ECO:0000313" key="16">
    <source>
        <dbReference type="Proteomes" id="UP000182108"/>
    </source>
</evidence>
<gene>
    <name evidence="13" type="primary">ruvC</name>
    <name evidence="15" type="ORF">Ga0061068_103239</name>
</gene>
<feature type="binding site" evidence="13">
    <location>
        <position position="141"/>
    </location>
    <ligand>
        <name>Mg(2+)</name>
        <dbReference type="ChEBI" id="CHEBI:18420"/>
        <label>1</label>
    </ligand>
</feature>
<evidence type="ECO:0000256" key="1">
    <source>
        <dbReference type="ARBA" id="ARBA00009518"/>
    </source>
</evidence>
<feature type="binding site" evidence="13">
    <location>
        <position position="10"/>
    </location>
    <ligand>
        <name>Mg(2+)</name>
        <dbReference type="ChEBI" id="CHEBI:18420"/>
        <label>1</label>
    </ligand>
</feature>
<evidence type="ECO:0000256" key="5">
    <source>
        <dbReference type="ARBA" id="ARBA00022759"/>
    </source>
</evidence>
<evidence type="ECO:0000256" key="14">
    <source>
        <dbReference type="NCBIfam" id="TIGR00228"/>
    </source>
</evidence>
<comment type="similarity">
    <text evidence="1 13">Belongs to the RuvC family.</text>
</comment>
<dbReference type="AlphaFoldDB" id="A0A0K6IU74"/>
<accession>A0A0K6IU74</accession>
<dbReference type="PANTHER" id="PTHR30194:SF3">
    <property type="entry name" value="CROSSOVER JUNCTION ENDODEOXYRIBONUCLEASE RUVC"/>
    <property type="match status" value="1"/>
</dbReference>
<evidence type="ECO:0000256" key="10">
    <source>
        <dbReference type="ARBA" id="ARBA00023172"/>
    </source>
</evidence>
<reference evidence="16" key="1">
    <citation type="submission" date="2015-08" db="EMBL/GenBank/DDBJ databases">
        <authorList>
            <person name="Babu N.S."/>
            <person name="Beckwith C.J."/>
            <person name="Beseler K.G."/>
            <person name="Brison A."/>
            <person name="Carone J.V."/>
            <person name="Caskin T.P."/>
            <person name="Diamond M."/>
            <person name="Durham M.E."/>
            <person name="Foxe J.M."/>
            <person name="Go M."/>
            <person name="Henderson B.A."/>
            <person name="Jones I.B."/>
            <person name="McGettigan J.A."/>
            <person name="Micheletti S.J."/>
            <person name="Nasrallah M.E."/>
            <person name="Ortiz D."/>
            <person name="Piller C.R."/>
            <person name="Privatt S.R."/>
            <person name="Schneider S.L."/>
            <person name="Sharp S."/>
            <person name="Smith T.C."/>
            <person name="Stanton J.D."/>
            <person name="Ullery H.E."/>
            <person name="Wilson R.J."/>
            <person name="Serrano M.G."/>
            <person name="Buck G."/>
            <person name="Lee V."/>
            <person name="Wang Y."/>
            <person name="Carvalho R."/>
            <person name="Voegtly L."/>
            <person name="Shi R."/>
            <person name="Duckworth R."/>
            <person name="Johnson A."/>
            <person name="Loviza R."/>
            <person name="Walstead R."/>
            <person name="Shah Z."/>
            <person name="Kiflezghi M."/>
            <person name="Wade K."/>
            <person name="Ball S.L."/>
            <person name="Bradley K.W."/>
            <person name="Asai D.J."/>
            <person name="Bowman C.A."/>
            <person name="Russell D.A."/>
            <person name="Pope W.H."/>
            <person name="Jacobs-Sera D."/>
            <person name="Hendrix R.W."/>
            <person name="Hatfull G.F."/>
        </authorList>
    </citation>
    <scope>NUCLEOTIDE SEQUENCE [LARGE SCALE GENOMIC DNA]</scope>
    <source>
        <strain evidence="16">JCM 19170</strain>
    </source>
</reference>
<keyword evidence="16" id="KW-1185">Reference proteome</keyword>
<dbReference type="OrthoDB" id="9805499at2"/>
<dbReference type="InterPro" id="IPR012337">
    <property type="entry name" value="RNaseH-like_sf"/>
</dbReference>
<keyword evidence="6 13" id="KW-0227">DNA damage</keyword>
<dbReference type="GO" id="GO:0000287">
    <property type="term" value="F:magnesium ion binding"/>
    <property type="evidence" value="ECO:0007669"/>
    <property type="project" value="UniProtKB-UniRule"/>
</dbReference>
<dbReference type="PANTHER" id="PTHR30194">
    <property type="entry name" value="CROSSOVER JUNCTION ENDODEOXYRIBONUCLEASE RUVC"/>
    <property type="match status" value="1"/>
</dbReference>
<dbReference type="GO" id="GO:0003677">
    <property type="term" value="F:DNA binding"/>
    <property type="evidence" value="ECO:0007669"/>
    <property type="project" value="UniProtKB-KW"/>
</dbReference>
<dbReference type="InterPro" id="IPR036397">
    <property type="entry name" value="RNaseH_sf"/>
</dbReference>
<evidence type="ECO:0000256" key="11">
    <source>
        <dbReference type="ARBA" id="ARBA00023204"/>
    </source>
</evidence>
<comment type="subunit">
    <text evidence="13">Homodimer which binds Holliday junction (HJ) DNA. The HJ becomes 2-fold symmetrical on binding to RuvC with unstacked arms; it has a different conformation from HJ DNA in complex with RuvA. In the full resolvosome a probable DNA-RuvA(4)-RuvB(12)-RuvC(2) complex forms which resolves the HJ.</text>
</comment>
<evidence type="ECO:0000256" key="2">
    <source>
        <dbReference type="ARBA" id="ARBA00022490"/>
    </source>
</evidence>
<dbReference type="EMBL" id="CYHH01000003">
    <property type="protein sequence ID" value="CUB06633.1"/>
    <property type="molecule type" value="Genomic_DNA"/>
</dbReference>
<dbReference type="RefSeq" id="WP_055423184.1">
    <property type="nucleotide sequence ID" value="NZ_CYHH01000003.1"/>
</dbReference>
<evidence type="ECO:0000256" key="6">
    <source>
        <dbReference type="ARBA" id="ARBA00022763"/>
    </source>
</evidence>
<comment type="function">
    <text evidence="13">The RuvA-RuvB-RuvC complex processes Holliday junction (HJ) DNA during genetic recombination and DNA repair. Endonuclease that resolves HJ intermediates. Cleaves cruciform DNA by making single-stranded nicks across the HJ at symmetrical positions within the homologous arms, yielding a 5'-phosphate and a 3'-hydroxyl group; requires a central core of homology in the junction. The consensus cleavage sequence is 5'-(A/T)TT(C/G)-3'. Cleavage occurs on the 3'-side of the TT dinucleotide at the point of strand exchange. HJ branch migration catalyzed by RuvA-RuvB allows RuvC to scan DNA until it finds its consensus sequence, where it cleaves and resolves the cruciform DNA.</text>
</comment>
<keyword evidence="4 13" id="KW-0479">Metal-binding</keyword>
<dbReference type="GO" id="GO:0005737">
    <property type="term" value="C:cytoplasm"/>
    <property type="evidence" value="ECO:0007669"/>
    <property type="project" value="UniProtKB-SubCell"/>
</dbReference>
<sequence>MTAVRILGLDPGLRITGFGVIERHGTRFAYVASGCIRSGEGTLPERLATLFRGVDELIATYRPTEAAVEKVFVNLNPQSTLLLGQARGAVLCAALLGGTAVHEYTALQVKQAVVGYGKADKVQVQEMVTRLLGLDATPGPDAADALACAICHAHQSTHPYAAQAVRRRGGRLLVPPPSRR</sequence>
<dbReference type="FunFam" id="3.30.420.10:FF:000002">
    <property type="entry name" value="Crossover junction endodeoxyribonuclease RuvC"/>
    <property type="match status" value="1"/>
</dbReference>
<keyword evidence="5 13" id="KW-0255">Endonuclease</keyword>
<feature type="active site" evidence="13">
    <location>
        <position position="69"/>
    </location>
</feature>
<evidence type="ECO:0000256" key="8">
    <source>
        <dbReference type="ARBA" id="ARBA00022842"/>
    </source>
</evidence>
<evidence type="ECO:0000256" key="13">
    <source>
        <dbReference type="HAMAP-Rule" id="MF_00034"/>
    </source>
</evidence>
<evidence type="ECO:0000256" key="3">
    <source>
        <dbReference type="ARBA" id="ARBA00022722"/>
    </source>
</evidence>
<protein>
    <recommendedName>
        <fullName evidence="13 14">Crossover junction endodeoxyribonuclease RuvC</fullName>
        <ecNumber evidence="13 14">3.1.21.10</ecNumber>
    </recommendedName>
    <alternativeName>
        <fullName evidence="13">Holliday junction nuclease RuvC</fullName>
    </alternativeName>
    <alternativeName>
        <fullName evidence="13">Holliday junction resolvase RuvC</fullName>
    </alternativeName>
</protein>
<dbReference type="Pfam" id="PF02075">
    <property type="entry name" value="RuvC"/>
    <property type="match status" value="1"/>
</dbReference>
<feature type="active site" evidence="13">
    <location>
        <position position="10"/>
    </location>
</feature>
<keyword evidence="2 13" id="KW-0963">Cytoplasm</keyword>
<dbReference type="InterPro" id="IPR002176">
    <property type="entry name" value="X-over_junc_endoDNase_RuvC"/>
</dbReference>
<dbReference type="GO" id="GO:0008821">
    <property type="term" value="F:crossover junction DNA endonuclease activity"/>
    <property type="evidence" value="ECO:0007669"/>
    <property type="project" value="UniProtKB-UniRule"/>
</dbReference>
<evidence type="ECO:0000256" key="4">
    <source>
        <dbReference type="ARBA" id="ARBA00022723"/>
    </source>
</evidence>
<evidence type="ECO:0000313" key="15">
    <source>
        <dbReference type="EMBL" id="CUB06633.1"/>
    </source>
</evidence>
<dbReference type="Gene3D" id="3.30.420.10">
    <property type="entry name" value="Ribonuclease H-like superfamily/Ribonuclease H"/>
    <property type="match status" value="1"/>
</dbReference>
<dbReference type="Proteomes" id="UP000182108">
    <property type="component" value="Unassembled WGS sequence"/>
</dbReference>
<keyword evidence="10 13" id="KW-0233">DNA recombination</keyword>